<dbReference type="Pfam" id="PF00126">
    <property type="entry name" value="HTH_1"/>
    <property type="match status" value="1"/>
</dbReference>
<dbReference type="GO" id="GO:0003677">
    <property type="term" value="F:DNA binding"/>
    <property type="evidence" value="ECO:0007669"/>
    <property type="project" value="UniProtKB-KW"/>
</dbReference>
<evidence type="ECO:0000313" key="7">
    <source>
        <dbReference type="EMBL" id="CAP42774.1"/>
    </source>
</evidence>
<keyword evidence="3" id="KW-0238">DNA-binding</keyword>
<gene>
    <name evidence="7" type="ordered locus">Bpet2432</name>
</gene>
<dbReference type="GO" id="GO:0003700">
    <property type="term" value="F:DNA-binding transcription factor activity"/>
    <property type="evidence" value="ECO:0007669"/>
    <property type="project" value="InterPro"/>
</dbReference>
<organism evidence="7 8">
    <name type="scientific">Bordetella petrii (strain ATCC BAA-461 / DSM 12804 / CCUG 43448 / CIP 107267 / Se-1111R)</name>
    <dbReference type="NCBI Taxonomy" id="340100"/>
    <lineage>
        <taxon>Bacteria</taxon>
        <taxon>Pseudomonadati</taxon>
        <taxon>Pseudomonadota</taxon>
        <taxon>Betaproteobacteria</taxon>
        <taxon>Burkholderiales</taxon>
        <taxon>Alcaligenaceae</taxon>
        <taxon>Bordetella</taxon>
    </lineage>
</organism>
<evidence type="ECO:0000256" key="4">
    <source>
        <dbReference type="ARBA" id="ARBA00023159"/>
    </source>
</evidence>
<dbReference type="eggNOG" id="COG0583">
    <property type="taxonomic scope" value="Bacteria"/>
</dbReference>
<dbReference type="SUPFAM" id="SSF53850">
    <property type="entry name" value="Periplasmic binding protein-like II"/>
    <property type="match status" value="1"/>
</dbReference>
<dbReference type="CDD" id="cd08433">
    <property type="entry name" value="PBP2_Nac"/>
    <property type="match status" value="1"/>
</dbReference>
<dbReference type="STRING" id="94624.Bpet2432"/>
<dbReference type="EMBL" id="AM902716">
    <property type="protein sequence ID" value="CAP42774.1"/>
    <property type="molecule type" value="Genomic_DNA"/>
</dbReference>
<dbReference type="PANTHER" id="PTHR30293:SF0">
    <property type="entry name" value="NITROGEN ASSIMILATION REGULATORY PROTEIN NAC"/>
    <property type="match status" value="1"/>
</dbReference>
<evidence type="ECO:0000256" key="2">
    <source>
        <dbReference type="ARBA" id="ARBA00023015"/>
    </source>
</evidence>
<dbReference type="PANTHER" id="PTHR30293">
    <property type="entry name" value="TRANSCRIPTIONAL REGULATORY PROTEIN NAC-RELATED"/>
    <property type="match status" value="1"/>
</dbReference>
<dbReference type="GO" id="GO:2000142">
    <property type="term" value="P:regulation of DNA-templated transcription initiation"/>
    <property type="evidence" value="ECO:0007669"/>
    <property type="project" value="TreeGrafter"/>
</dbReference>
<keyword evidence="2" id="KW-0805">Transcription regulation</keyword>
<dbReference type="Gene3D" id="3.40.190.290">
    <property type="match status" value="1"/>
</dbReference>
<comment type="similarity">
    <text evidence="1">Belongs to the LysR transcriptional regulatory family.</text>
</comment>
<dbReference type="Pfam" id="PF03466">
    <property type="entry name" value="LysR_substrate"/>
    <property type="match status" value="1"/>
</dbReference>
<dbReference type="AlphaFoldDB" id="A9IN12"/>
<keyword evidence="5" id="KW-0804">Transcription</keyword>
<feature type="domain" description="HTH lysR-type" evidence="6">
    <location>
        <begin position="25"/>
        <end position="82"/>
    </location>
</feature>
<proteinExistence type="inferred from homology"/>
<dbReference type="SUPFAM" id="SSF46785">
    <property type="entry name" value="Winged helix' DNA-binding domain"/>
    <property type="match status" value="1"/>
</dbReference>
<dbReference type="KEGG" id="bpt:Bpet2432"/>
<evidence type="ECO:0000256" key="1">
    <source>
        <dbReference type="ARBA" id="ARBA00009437"/>
    </source>
</evidence>
<reference evidence="7 8" key="1">
    <citation type="journal article" date="2008" name="BMC Genomics">
        <title>The missing link: Bordetella petrii is endowed with both the metabolic versatility of environmental bacteria and virulence traits of pathogenic Bordetellae.</title>
        <authorList>
            <person name="Gross R."/>
            <person name="Guzman C.A."/>
            <person name="Sebaihia M."/>
            <person name="Martins Dos Santos V.A."/>
            <person name="Pieper D.H."/>
            <person name="Koebnik R."/>
            <person name="Lechner M."/>
            <person name="Bartels D."/>
            <person name="Buhrmester J."/>
            <person name="Choudhuri J.V."/>
            <person name="Ebensen T."/>
            <person name="Gaigalat L."/>
            <person name="Herrmann S."/>
            <person name="Khachane A.N."/>
            <person name="Larisch C."/>
            <person name="Link S."/>
            <person name="Linke B."/>
            <person name="Meyer F."/>
            <person name="Mormann S."/>
            <person name="Nakunst D."/>
            <person name="Rueckert C."/>
            <person name="Schneiker-Bekel S."/>
            <person name="Schulze K."/>
            <person name="Vorhoelter F.J."/>
            <person name="Yevsa T."/>
            <person name="Engle J.T."/>
            <person name="Goldman W.E."/>
            <person name="Puehler A."/>
            <person name="Goebel U.B."/>
            <person name="Goesmann A."/>
            <person name="Bloecker H."/>
            <person name="Kaiser O."/>
            <person name="Martinez-Arias R."/>
        </authorList>
    </citation>
    <scope>NUCLEOTIDE SEQUENCE [LARGE SCALE GENOMIC DNA]</scope>
    <source>
        <strain evidence="8">ATCC BAA-461 / DSM 12804 / CCUG 43448 / CIP 107267 / Se-1111R</strain>
    </source>
</reference>
<evidence type="ECO:0000256" key="3">
    <source>
        <dbReference type="ARBA" id="ARBA00023125"/>
    </source>
</evidence>
<keyword evidence="8" id="KW-1185">Reference proteome</keyword>
<dbReference type="PRINTS" id="PR00039">
    <property type="entry name" value="HTHLYSR"/>
</dbReference>
<dbReference type="FunFam" id="1.10.10.10:FF:000001">
    <property type="entry name" value="LysR family transcriptional regulator"/>
    <property type="match status" value="1"/>
</dbReference>
<dbReference type="InterPro" id="IPR000847">
    <property type="entry name" value="LysR_HTH_N"/>
</dbReference>
<keyword evidence="4" id="KW-0010">Activator</keyword>
<dbReference type="InterPro" id="IPR036388">
    <property type="entry name" value="WH-like_DNA-bd_sf"/>
</dbReference>
<name>A9IN12_BORPD</name>
<evidence type="ECO:0000256" key="5">
    <source>
        <dbReference type="ARBA" id="ARBA00023163"/>
    </source>
</evidence>
<accession>A9IN12</accession>
<dbReference type="InterPro" id="IPR005119">
    <property type="entry name" value="LysR_subst-bd"/>
</dbReference>
<dbReference type="Gene3D" id="1.10.10.10">
    <property type="entry name" value="Winged helix-like DNA-binding domain superfamily/Winged helix DNA-binding domain"/>
    <property type="match status" value="1"/>
</dbReference>
<dbReference type="InterPro" id="IPR036390">
    <property type="entry name" value="WH_DNA-bd_sf"/>
</dbReference>
<sequence length="337" mass="37088">MAGETFHAEKPIIGDTSITYWYFCMDSRQLRYFVKTLEVGSLTHAAQALHIAQSALSRHMRNLEDELGVRLLTRSKQGVEATPQGALLLEHGRNILRQFEQARQEIMSLGAEPFGEVVLGIPATVSPILIRPLLEAVGQAMPKVALRIIEGMSGHLLEWLHSGRLDIAVLFDVMPKAGLNTSVIGQEPIYLVGAAGKFKADAEVPLRELGNYPLITPGAKHGISMLIRQAAARENVDLQIRVEVDAFAEMIDLVRQGLGYTMLARMGFHRELKAGKVSLAHIVDPPILRTLVIATPKARPQSPATQFVIDSTIRLLQAFIDAEPPAQPGPRRTRKRA</sequence>
<evidence type="ECO:0000259" key="6">
    <source>
        <dbReference type="PROSITE" id="PS50931"/>
    </source>
</evidence>
<protein>
    <submittedName>
        <fullName evidence="7">Transcriptional regulator, LysR-family</fullName>
    </submittedName>
</protein>
<dbReference type="PROSITE" id="PS50931">
    <property type="entry name" value="HTH_LYSR"/>
    <property type="match status" value="1"/>
</dbReference>
<evidence type="ECO:0000313" key="8">
    <source>
        <dbReference type="Proteomes" id="UP000001225"/>
    </source>
</evidence>
<dbReference type="Proteomes" id="UP000001225">
    <property type="component" value="Chromosome"/>
</dbReference>